<dbReference type="SMART" id="SM00647">
    <property type="entry name" value="IBR"/>
    <property type="match status" value="1"/>
</dbReference>
<dbReference type="FunFam" id="3.30.40.10:FF:000230">
    <property type="entry name" value="RBR-type E3 ubiquitin transferase"/>
    <property type="match status" value="1"/>
</dbReference>
<dbReference type="InterPro" id="IPR018957">
    <property type="entry name" value="Znf_C3HC4_RING-type"/>
</dbReference>
<evidence type="ECO:0000259" key="14">
    <source>
        <dbReference type="PROSITE" id="PS51873"/>
    </source>
</evidence>
<feature type="domain" description="RING-type" evidence="14">
    <location>
        <begin position="85"/>
        <end position="280"/>
    </location>
</feature>
<evidence type="ECO:0000313" key="15">
    <source>
        <dbReference type="EMBL" id="KAJ0961669.1"/>
    </source>
</evidence>
<dbReference type="Gene3D" id="3.30.40.10">
    <property type="entry name" value="Zinc/RING finger domain, C3HC4 (zinc finger)"/>
    <property type="match status" value="1"/>
</dbReference>
<evidence type="ECO:0000256" key="6">
    <source>
        <dbReference type="ARBA" id="ARBA00022679"/>
    </source>
</evidence>
<evidence type="ECO:0000313" key="16">
    <source>
        <dbReference type="Proteomes" id="UP001085076"/>
    </source>
</evidence>
<dbReference type="SUPFAM" id="SSF57850">
    <property type="entry name" value="RING/U-box"/>
    <property type="match status" value="2"/>
</dbReference>
<dbReference type="Gene3D" id="1.20.120.1750">
    <property type="match status" value="1"/>
</dbReference>
<dbReference type="InterPro" id="IPR002867">
    <property type="entry name" value="IBR_dom"/>
</dbReference>
<dbReference type="CDD" id="cd22582">
    <property type="entry name" value="BRcat_RBR_unk"/>
    <property type="match status" value="1"/>
</dbReference>
<evidence type="ECO:0000256" key="7">
    <source>
        <dbReference type="ARBA" id="ARBA00022723"/>
    </source>
</evidence>
<feature type="domain" description="RING-type" evidence="13">
    <location>
        <begin position="89"/>
        <end position="136"/>
    </location>
</feature>
<organism evidence="15 16">
    <name type="scientific">Dioscorea zingiberensis</name>
    <dbReference type="NCBI Taxonomy" id="325984"/>
    <lineage>
        <taxon>Eukaryota</taxon>
        <taxon>Viridiplantae</taxon>
        <taxon>Streptophyta</taxon>
        <taxon>Embryophyta</taxon>
        <taxon>Tracheophyta</taxon>
        <taxon>Spermatophyta</taxon>
        <taxon>Magnoliopsida</taxon>
        <taxon>Liliopsida</taxon>
        <taxon>Dioscoreales</taxon>
        <taxon>Dioscoreaceae</taxon>
        <taxon>Dioscorea</taxon>
    </lineage>
</organism>
<dbReference type="Proteomes" id="UP001085076">
    <property type="component" value="Unassembled WGS sequence"/>
</dbReference>
<evidence type="ECO:0000256" key="8">
    <source>
        <dbReference type="ARBA" id="ARBA00022737"/>
    </source>
</evidence>
<dbReference type="AlphaFoldDB" id="A0A9D5H387"/>
<dbReference type="InterPro" id="IPR013083">
    <property type="entry name" value="Znf_RING/FYVE/PHD"/>
</dbReference>
<keyword evidence="6" id="KW-0808">Transferase</keyword>
<dbReference type="InterPro" id="IPR031127">
    <property type="entry name" value="E3_UB_ligase_RBR"/>
</dbReference>
<comment type="catalytic activity">
    <reaction evidence="1">
        <text>[E2 ubiquitin-conjugating enzyme]-S-ubiquitinyl-L-cysteine + [acceptor protein]-L-lysine = [E2 ubiquitin-conjugating enzyme]-L-cysteine + [acceptor protein]-N(6)-ubiquitinyl-L-lysine.</text>
        <dbReference type="EC" id="2.3.2.31"/>
    </reaction>
</comment>
<accession>A0A9D5H387</accession>
<keyword evidence="11" id="KW-0862">Zinc</keyword>
<evidence type="ECO:0000256" key="9">
    <source>
        <dbReference type="ARBA" id="ARBA00022771"/>
    </source>
</evidence>
<keyword evidence="8" id="KW-0677">Repeat</keyword>
<dbReference type="OrthoDB" id="10009520at2759"/>
<keyword evidence="9 12" id="KW-0863">Zinc-finger</keyword>
<dbReference type="SMART" id="SM00184">
    <property type="entry name" value="RING"/>
    <property type="match status" value="2"/>
</dbReference>
<keyword evidence="7" id="KW-0479">Metal-binding</keyword>
<gene>
    <name evidence="15" type="ORF">J5N97_000687</name>
</gene>
<name>A0A9D5H387_9LILI</name>
<dbReference type="EC" id="2.3.2.31" evidence="5"/>
<evidence type="ECO:0000256" key="2">
    <source>
        <dbReference type="ARBA" id="ARBA00001947"/>
    </source>
</evidence>
<comment type="caution">
    <text evidence="15">The sequence shown here is derived from an EMBL/GenBank/DDBJ whole genome shotgun (WGS) entry which is preliminary data.</text>
</comment>
<protein>
    <recommendedName>
        <fullName evidence="5">RBR-type E3 ubiquitin transferase</fullName>
        <ecNumber evidence="5">2.3.2.31</ecNumber>
    </recommendedName>
</protein>
<proteinExistence type="inferred from homology"/>
<dbReference type="Pfam" id="PF00097">
    <property type="entry name" value="zf-C3HC4"/>
    <property type="match status" value="1"/>
</dbReference>
<dbReference type="EMBL" id="JAGGNH010000012">
    <property type="protein sequence ID" value="KAJ0961669.1"/>
    <property type="molecule type" value="Genomic_DNA"/>
</dbReference>
<evidence type="ECO:0000256" key="1">
    <source>
        <dbReference type="ARBA" id="ARBA00001798"/>
    </source>
</evidence>
<comment type="function">
    <text evidence="3">Might act as an E3 ubiquitin-protein ligase, or as part of E3 complex, which accepts ubiquitin from specific E2 ubiquitin-conjugating enzymes and then transfers it to substrates.</text>
</comment>
<dbReference type="FunFam" id="3.30.420.10:FF:000076">
    <property type="entry name" value="RBR-type E3 ubiquitin transferase"/>
    <property type="match status" value="1"/>
</dbReference>
<reference evidence="15 16" key="1">
    <citation type="journal article" date="2022" name="Hortic Res">
        <title>The genome of Dioscorea zingiberensis sheds light on the biosynthesis, origin and evolution of the medicinally important diosgenin saponins.</title>
        <authorList>
            <person name="Li Y."/>
            <person name="Tan C."/>
            <person name="Li Z."/>
            <person name="Guo J."/>
            <person name="Li S."/>
            <person name="Chen X."/>
            <person name="Wang C."/>
            <person name="Dai X."/>
            <person name="Yang H."/>
            <person name="Song W."/>
            <person name="Hou L."/>
            <person name="Xu J."/>
            <person name="Tong Z."/>
            <person name="Xu A."/>
            <person name="Yuan X."/>
            <person name="Wang W."/>
            <person name="Yang Q."/>
            <person name="Chen L."/>
            <person name="Sun Z."/>
            <person name="Wang K."/>
            <person name="Pan B."/>
            <person name="Chen J."/>
            <person name="Bao Y."/>
            <person name="Liu F."/>
            <person name="Qi X."/>
            <person name="Gang D.R."/>
            <person name="Wen J."/>
            <person name="Li J."/>
        </authorList>
    </citation>
    <scope>NUCLEOTIDE SEQUENCE [LARGE SCALE GENOMIC DNA]</scope>
    <source>
        <strain evidence="15">Dzin_1.0</strain>
    </source>
</reference>
<dbReference type="InterPro" id="IPR001841">
    <property type="entry name" value="Znf_RING"/>
</dbReference>
<evidence type="ECO:0000256" key="12">
    <source>
        <dbReference type="PROSITE-ProRule" id="PRU00175"/>
    </source>
</evidence>
<evidence type="ECO:0000256" key="11">
    <source>
        <dbReference type="ARBA" id="ARBA00022833"/>
    </source>
</evidence>
<sequence>MFFKGISVTGFGDSSVGLSGIGVVMERAANVPVIQVQKKLDFYVEEPVADYLALMDGLVEAVQNNVRRVYAFTDSELLYDQGVESLENCSICCDDKPSPMMITMKCSHKFCTHCMRTYVDGKVQSSQVPIRCPQLRCMYYISTAECKSFLPLTSFEFYCPFPNCSVLLDRSECSSASESSSIQSDNSCMECPVCKRFICVDCGVPWHSSMSCEEFQNLPLEERDSADITLHRLAQNKSWRRCQQCRRMIELYSRCGHEFCYACGAEYRDGQQTCQCAFWDEDNPEDLVTQSMQESEQWAWETFNSLPMIMDAYSEQERSQLALIQRFLAGGFSLSDHHPYQPAQSPPRCTDAYVDAMKDLHQLPWLERFVSVISDNYYEEYIQ</sequence>
<evidence type="ECO:0000256" key="10">
    <source>
        <dbReference type="ARBA" id="ARBA00022786"/>
    </source>
</evidence>
<evidence type="ECO:0000256" key="3">
    <source>
        <dbReference type="ARBA" id="ARBA00003976"/>
    </source>
</evidence>
<dbReference type="InterPro" id="IPR017907">
    <property type="entry name" value="Znf_RING_CS"/>
</dbReference>
<dbReference type="PROSITE" id="PS00518">
    <property type="entry name" value="ZF_RING_1"/>
    <property type="match status" value="1"/>
</dbReference>
<dbReference type="GO" id="GO:0008270">
    <property type="term" value="F:zinc ion binding"/>
    <property type="evidence" value="ECO:0007669"/>
    <property type="project" value="UniProtKB-KW"/>
</dbReference>
<evidence type="ECO:0000256" key="4">
    <source>
        <dbReference type="ARBA" id="ARBA00005884"/>
    </source>
</evidence>
<dbReference type="PANTHER" id="PTHR11685">
    <property type="entry name" value="RBR FAMILY RING FINGER AND IBR DOMAIN-CONTAINING"/>
    <property type="match status" value="1"/>
</dbReference>
<dbReference type="Pfam" id="PF01485">
    <property type="entry name" value="IBR"/>
    <property type="match status" value="1"/>
</dbReference>
<evidence type="ECO:0000256" key="5">
    <source>
        <dbReference type="ARBA" id="ARBA00012251"/>
    </source>
</evidence>
<comment type="cofactor">
    <cofactor evidence="2">
        <name>Zn(2+)</name>
        <dbReference type="ChEBI" id="CHEBI:29105"/>
    </cofactor>
</comment>
<keyword evidence="16" id="KW-1185">Reference proteome</keyword>
<dbReference type="PROSITE" id="PS50089">
    <property type="entry name" value="ZF_RING_2"/>
    <property type="match status" value="1"/>
</dbReference>
<dbReference type="InterPro" id="IPR044066">
    <property type="entry name" value="TRIAD_supradom"/>
</dbReference>
<dbReference type="GO" id="GO:0061630">
    <property type="term" value="F:ubiquitin protein ligase activity"/>
    <property type="evidence" value="ECO:0007669"/>
    <property type="project" value="UniProtKB-EC"/>
</dbReference>
<evidence type="ECO:0000259" key="13">
    <source>
        <dbReference type="PROSITE" id="PS50089"/>
    </source>
</evidence>
<keyword evidence="10" id="KW-0833">Ubl conjugation pathway</keyword>
<dbReference type="PROSITE" id="PS51873">
    <property type="entry name" value="TRIAD"/>
    <property type="match status" value="1"/>
</dbReference>
<comment type="similarity">
    <text evidence="4">Belongs to the RBR family. Ariadne subfamily.</text>
</comment>
<dbReference type="GO" id="GO:0016567">
    <property type="term" value="P:protein ubiquitination"/>
    <property type="evidence" value="ECO:0007669"/>
    <property type="project" value="InterPro"/>
</dbReference>